<dbReference type="AlphaFoldDB" id="A0A1M6WPJ3"/>
<feature type="chain" id="PRO_5012093502" evidence="1">
    <location>
        <begin position="24"/>
        <end position="108"/>
    </location>
</feature>
<accession>A0A1M6WPJ3</accession>
<sequence length="108" mass="11442">MILTRLAAGISALAVGMASPAIGAEAPRGEIPVTCTNIASGANWQIRIDYDKGTVDSNPARISDAQISWHDASDGGNYTLDRKSEKLTAIVASSTGGYFVYHRCKLEN</sequence>
<organism evidence="2 3">
    <name type="scientific">Bradyrhizobium lablabi</name>
    <dbReference type="NCBI Taxonomy" id="722472"/>
    <lineage>
        <taxon>Bacteria</taxon>
        <taxon>Pseudomonadati</taxon>
        <taxon>Pseudomonadota</taxon>
        <taxon>Alphaproteobacteria</taxon>
        <taxon>Hyphomicrobiales</taxon>
        <taxon>Nitrobacteraceae</taxon>
        <taxon>Bradyrhizobium</taxon>
    </lineage>
</organism>
<protein>
    <submittedName>
        <fullName evidence="2">Uncharacterized protein</fullName>
    </submittedName>
</protein>
<evidence type="ECO:0000313" key="3">
    <source>
        <dbReference type="Proteomes" id="UP000189935"/>
    </source>
</evidence>
<name>A0A1M6WPJ3_9BRAD</name>
<dbReference type="Proteomes" id="UP000189935">
    <property type="component" value="Chromosome I"/>
</dbReference>
<feature type="signal peptide" evidence="1">
    <location>
        <begin position="1"/>
        <end position="23"/>
    </location>
</feature>
<proteinExistence type="predicted"/>
<keyword evidence="1" id="KW-0732">Signal</keyword>
<evidence type="ECO:0000313" key="2">
    <source>
        <dbReference type="EMBL" id="SHK95657.1"/>
    </source>
</evidence>
<evidence type="ECO:0000256" key="1">
    <source>
        <dbReference type="SAM" id="SignalP"/>
    </source>
</evidence>
<reference evidence="2 3" key="1">
    <citation type="submission" date="2016-11" db="EMBL/GenBank/DDBJ databases">
        <authorList>
            <person name="Jaros S."/>
            <person name="Januszkiewicz K."/>
            <person name="Wedrychowicz H."/>
        </authorList>
    </citation>
    <scope>NUCLEOTIDE SEQUENCE [LARGE SCALE GENOMIC DNA]</scope>
    <source>
        <strain evidence="2 3">GAS499</strain>
    </source>
</reference>
<dbReference type="EMBL" id="LT670844">
    <property type="protein sequence ID" value="SHK95657.1"/>
    <property type="molecule type" value="Genomic_DNA"/>
</dbReference>
<gene>
    <name evidence="2" type="ORF">SAMN05444159_4626</name>
</gene>